<dbReference type="Pfam" id="PF07707">
    <property type="entry name" value="BACK"/>
    <property type="match status" value="1"/>
</dbReference>
<keyword evidence="2" id="KW-0677">Repeat</keyword>
<keyword evidence="5" id="KW-1185">Reference proteome</keyword>
<dbReference type="Gene3D" id="1.25.40.420">
    <property type="match status" value="1"/>
</dbReference>
<protein>
    <submittedName>
        <fullName evidence="6">BTB domain-containing protein</fullName>
    </submittedName>
</protein>
<evidence type="ECO:0000313" key="6">
    <source>
        <dbReference type="WBParaSite" id="TASK_0000634901-mRNA-1"/>
    </source>
</evidence>
<dbReference type="InterPro" id="IPR011705">
    <property type="entry name" value="BACK"/>
</dbReference>
<dbReference type="Proteomes" id="UP000282613">
    <property type="component" value="Unassembled WGS sequence"/>
</dbReference>
<dbReference type="SMART" id="SM00225">
    <property type="entry name" value="BTB"/>
    <property type="match status" value="1"/>
</dbReference>
<dbReference type="SUPFAM" id="SSF54695">
    <property type="entry name" value="POZ domain"/>
    <property type="match status" value="1"/>
</dbReference>
<dbReference type="PROSITE" id="PS50097">
    <property type="entry name" value="BTB"/>
    <property type="match status" value="1"/>
</dbReference>
<dbReference type="InterPro" id="IPR015915">
    <property type="entry name" value="Kelch-typ_b-propeller"/>
</dbReference>
<dbReference type="Gene3D" id="2.120.10.80">
    <property type="entry name" value="Kelch-type beta propeller"/>
    <property type="match status" value="1"/>
</dbReference>
<dbReference type="STRING" id="60517.A0A0R3W7S4"/>
<dbReference type="SMART" id="SM00612">
    <property type="entry name" value="Kelch"/>
    <property type="match status" value="2"/>
</dbReference>
<evidence type="ECO:0000259" key="3">
    <source>
        <dbReference type="PROSITE" id="PS50097"/>
    </source>
</evidence>
<dbReference type="AlphaFoldDB" id="A0A0R3W7S4"/>
<dbReference type="InterPro" id="IPR011333">
    <property type="entry name" value="SKP1/BTB/POZ_sf"/>
</dbReference>
<name>A0A0R3W7S4_TAEAS</name>
<proteinExistence type="predicted"/>
<dbReference type="PANTHER" id="PTHR24412:SF497">
    <property type="entry name" value="KELCH-LIKE PROTEIN 18"/>
    <property type="match status" value="1"/>
</dbReference>
<dbReference type="OrthoDB" id="191037at2759"/>
<dbReference type="SUPFAM" id="SSF117281">
    <property type="entry name" value="Kelch motif"/>
    <property type="match status" value="1"/>
</dbReference>
<dbReference type="WBParaSite" id="TASK_0000634901-mRNA-1">
    <property type="protein sequence ID" value="TASK_0000634901-mRNA-1"/>
    <property type="gene ID" value="TASK_0000634901"/>
</dbReference>
<gene>
    <name evidence="4" type="ORF">TASK_LOCUS6350</name>
</gene>
<accession>A0A0R3W7S4</accession>
<dbReference type="PROSITE" id="PS50270">
    <property type="entry name" value="NGF_2"/>
    <property type="match status" value="1"/>
</dbReference>
<feature type="domain" description="BTB" evidence="3">
    <location>
        <begin position="29"/>
        <end position="94"/>
    </location>
</feature>
<dbReference type="InterPro" id="IPR000210">
    <property type="entry name" value="BTB/POZ_dom"/>
</dbReference>
<keyword evidence="1" id="KW-0880">Kelch repeat</keyword>
<evidence type="ECO:0000313" key="5">
    <source>
        <dbReference type="Proteomes" id="UP000282613"/>
    </source>
</evidence>
<dbReference type="PANTHER" id="PTHR24412">
    <property type="entry name" value="KELCH PROTEIN"/>
    <property type="match status" value="1"/>
</dbReference>
<dbReference type="Pfam" id="PF01344">
    <property type="entry name" value="Kelch_1"/>
    <property type="match status" value="1"/>
</dbReference>
<sequence length="511" mass="57836">MEMVMYSDEKAHSLLINRFNVFREQGKLIDLQITTKDGKSVDAHRLVLAAKFPLIMGILTSTHDGKAIHWKRFSTGIVEAVINYAYTGTLAISAGNVTRLYLLAHNLGSKRIIAWCVEFLRTRISLDNVAEVWSIANATLNRELMELCIPLMTEHFEDLCLRREMLMQATPQYFEMMLESKQLKGVNAETMFQVICDWLEAGVDKCDLEEKAKIFAKMIPRIELPSLSPQLQAKYWPFLRKYSELLPKCKHSEWLDSLKDVRLRSDLLPSCRMRLDVNAAKQGSLPVSNCPPLSKCDGSESTVMSVDYRDGSISYKSFTTKRREDYAVASRNESIFIFGGYCNGQSVSTCEKLDIANDRLTQLPDMLSARCNASALNIPEIGIAVVGGNYKDNRQTTGSRYAEVLVEDPRNESGWRWIKLNSMLQARYRPAVAYFQGCVVVAGGDEELSAECLPLASIEETNAQWTRLRAICNRDLTFVSLVSFNNRLILLLSNFNRGDAYEFLPTEEVSE</sequence>
<reference evidence="6" key="1">
    <citation type="submission" date="2017-02" db="UniProtKB">
        <authorList>
            <consortium name="WormBaseParasite"/>
        </authorList>
    </citation>
    <scope>IDENTIFICATION</scope>
</reference>
<dbReference type="EMBL" id="UYRS01018491">
    <property type="protein sequence ID" value="VDK36537.1"/>
    <property type="molecule type" value="Genomic_DNA"/>
</dbReference>
<reference evidence="4 5" key="2">
    <citation type="submission" date="2018-11" db="EMBL/GenBank/DDBJ databases">
        <authorList>
            <consortium name="Pathogen Informatics"/>
        </authorList>
    </citation>
    <scope>NUCLEOTIDE SEQUENCE [LARGE SCALE GENOMIC DNA]</scope>
</reference>
<dbReference type="InterPro" id="IPR006652">
    <property type="entry name" value="Kelch_1"/>
</dbReference>
<evidence type="ECO:0000256" key="1">
    <source>
        <dbReference type="ARBA" id="ARBA00022441"/>
    </source>
</evidence>
<organism evidence="6">
    <name type="scientific">Taenia asiatica</name>
    <name type="common">Asian tapeworm</name>
    <dbReference type="NCBI Taxonomy" id="60517"/>
    <lineage>
        <taxon>Eukaryota</taxon>
        <taxon>Metazoa</taxon>
        <taxon>Spiralia</taxon>
        <taxon>Lophotrochozoa</taxon>
        <taxon>Platyhelminthes</taxon>
        <taxon>Cestoda</taxon>
        <taxon>Eucestoda</taxon>
        <taxon>Cyclophyllidea</taxon>
        <taxon>Taeniidae</taxon>
        <taxon>Taenia</taxon>
    </lineage>
</organism>
<dbReference type="Gene3D" id="3.30.710.10">
    <property type="entry name" value="Potassium Channel Kv1.1, Chain A"/>
    <property type="match status" value="1"/>
</dbReference>
<evidence type="ECO:0000256" key="2">
    <source>
        <dbReference type="ARBA" id="ARBA00022737"/>
    </source>
</evidence>
<dbReference type="Pfam" id="PF00651">
    <property type="entry name" value="BTB"/>
    <property type="match status" value="1"/>
</dbReference>
<evidence type="ECO:0000313" key="4">
    <source>
        <dbReference type="EMBL" id="VDK36537.1"/>
    </source>
</evidence>